<proteinExistence type="predicted"/>
<dbReference type="AlphaFoldDB" id="A0A7C4W1X0"/>
<keyword evidence="1" id="KW-0472">Membrane</keyword>
<dbReference type="EMBL" id="DSUH01000339">
    <property type="protein sequence ID" value="HGU34096.1"/>
    <property type="molecule type" value="Genomic_DNA"/>
</dbReference>
<reference evidence="2" key="1">
    <citation type="journal article" date="2020" name="mSystems">
        <title>Genome- and Community-Level Interaction Insights into Carbon Utilization and Element Cycling Functions of Hydrothermarchaeota in Hydrothermal Sediment.</title>
        <authorList>
            <person name="Zhou Z."/>
            <person name="Liu Y."/>
            <person name="Xu W."/>
            <person name="Pan J."/>
            <person name="Luo Z.H."/>
            <person name="Li M."/>
        </authorList>
    </citation>
    <scope>NUCLEOTIDE SEQUENCE [LARGE SCALE GENOMIC DNA]</scope>
    <source>
        <strain evidence="2">SpSt-477</strain>
    </source>
</reference>
<protein>
    <submittedName>
        <fullName evidence="2">Uncharacterized protein</fullName>
    </submittedName>
</protein>
<keyword evidence="1" id="KW-1133">Transmembrane helix</keyword>
<feature type="transmembrane region" description="Helical" evidence="1">
    <location>
        <begin position="12"/>
        <end position="31"/>
    </location>
</feature>
<accession>A0A7C4W1X0</accession>
<gene>
    <name evidence="2" type="ORF">ENS29_14815</name>
</gene>
<comment type="caution">
    <text evidence="2">The sequence shown here is derived from an EMBL/GenBank/DDBJ whole genome shotgun (WGS) entry which is preliminary data.</text>
</comment>
<sequence length="228" mass="25675">MLANKKEFMTGFFLMVAFLIVLFVMFMPVFGGHNALNYFDSLYNSISKGSAYYIPDLKKKVEKSPVKNITVTLGMKDDAEAKTVGTLLMKTGAMVNVSGSQIKVSGEMNAIMAAALEDADNLFHNKGDVVKGKYQMDERLAGYGWWVGIKAIIKDLNRQHLFAEGKQLAEINKKAVECAYNYYGIVPQNIGDKWGIVFFSLAFYVIYTIWYGYGILFMFEGWGLKLEH</sequence>
<organism evidence="2">
    <name type="scientific">Desulfatirhabdium butyrativorans</name>
    <dbReference type="NCBI Taxonomy" id="340467"/>
    <lineage>
        <taxon>Bacteria</taxon>
        <taxon>Pseudomonadati</taxon>
        <taxon>Thermodesulfobacteriota</taxon>
        <taxon>Desulfobacteria</taxon>
        <taxon>Desulfobacterales</taxon>
        <taxon>Desulfatirhabdiaceae</taxon>
        <taxon>Desulfatirhabdium</taxon>
    </lineage>
</organism>
<evidence type="ECO:0000313" key="2">
    <source>
        <dbReference type="EMBL" id="HGU34096.1"/>
    </source>
</evidence>
<name>A0A7C4W1X0_9BACT</name>
<feature type="transmembrane region" description="Helical" evidence="1">
    <location>
        <begin position="196"/>
        <end position="219"/>
    </location>
</feature>
<evidence type="ECO:0000256" key="1">
    <source>
        <dbReference type="SAM" id="Phobius"/>
    </source>
</evidence>
<keyword evidence="1" id="KW-0812">Transmembrane</keyword>